<dbReference type="InterPro" id="IPR036477">
    <property type="entry name" value="Formyl_transf_N_sf"/>
</dbReference>
<comment type="caution">
    <text evidence="6">Lacks conserved residue(s) required for the propagation of feature annotation.</text>
</comment>
<dbReference type="SUPFAM" id="SSF53328">
    <property type="entry name" value="Formyltransferase"/>
    <property type="match status" value="1"/>
</dbReference>
<reference evidence="8 9" key="1">
    <citation type="submission" date="2018-07" db="EMBL/GenBank/DDBJ databases">
        <title>Modular assembly of carbohydrate-degrading microbial communities in the ocean.</title>
        <authorList>
            <person name="Enke T.N."/>
            <person name="Datta M.S."/>
            <person name="Schwartzman J.A."/>
            <person name="Cermak N."/>
            <person name="Schmitz D.A."/>
            <person name="Barrere J."/>
            <person name="Cordero O.X."/>
        </authorList>
    </citation>
    <scope>NUCLEOTIDE SEQUENCE [LARGE SCALE GENOMIC DNA]</scope>
    <source>
        <strain evidence="8 9">C3M10</strain>
    </source>
</reference>
<accession>A0A366WQS0</accession>
<feature type="binding site" evidence="6">
    <location>
        <begin position="14"/>
        <end position="16"/>
    </location>
    <ligand>
        <name>N(1)-(5-phospho-beta-D-ribosyl)glycinamide</name>
        <dbReference type="ChEBI" id="CHEBI:143788"/>
    </ligand>
</feature>
<evidence type="ECO:0000256" key="5">
    <source>
        <dbReference type="ARBA" id="ARBA00047664"/>
    </source>
</evidence>
<dbReference type="GO" id="GO:0006189">
    <property type="term" value="P:'de novo' IMP biosynthetic process"/>
    <property type="evidence" value="ECO:0007669"/>
    <property type="project" value="UniProtKB-UniRule"/>
</dbReference>
<dbReference type="EC" id="2.1.2.2" evidence="6"/>
<dbReference type="AlphaFoldDB" id="A0A366WQS0"/>
<comment type="pathway">
    <text evidence="1 6">Purine metabolism; IMP biosynthesis via de novo pathway; N(2)-formyl-N(1)-(5-phospho-D-ribosyl)glycinamide from N(1)-(5-phospho-D-ribosyl)glycinamide (10-formyl THF route): step 1/1.</text>
</comment>
<evidence type="ECO:0000256" key="1">
    <source>
        <dbReference type="ARBA" id="ARBA00005054"/>
    </source>
</evidence>
<feature type="active site" description="Proton donor" evidence="6">
    <location>
        <position position="111"/>
    </location>
</feature>
<dbReference type="InterPro" id="IPR004607">
    <property type="entry name" value="GART"/>
</dbReference>
<comment type="catalytic activity">
    <reaction evidence="5 6">
        <text>N(1)-(5-phospho-beta-D-ribosyl)glycinamide + (6R)-10-formyltetrahydrofolate = N(2)-formyl-N(1)-(5-phospho-beta-D-ribosyl)glycinamide + (6S)-5,6,7,8-tetrahydrofolate + H(+)</text>
        <dbReference type="Rhea" id="RHEA:15053"/>
        <dbReference type="ChEBI" id="CHEBI:15378"/>
        <dbReference type="ChEBI" id="CHEBI:57453"/>
        <dbReference type="ChEBI" id="CHEBI:143788"/>
        <dbReference type="ChEBI" id="CHEBI:147286"/>
        <dbReference type="ChEBI" id="CHEBI:195366"/>
        <dbReference type="EC" id="2.1.2.2"/>
    </reaction>
</comment>
<dbReference type="GO" id="GO:0004644">
    <property type="term" value="F:phosphoribosylglycinamide formyltransferase activity"/>
    <property type="evidence" value="ECO:0007669"/>
    <property type="project" value="UniProtKB-UniRule"/>
</dbReference>
<comment type="similarity">
    <text evidence="4 6">Belongs to the GART family.</text>
</comment>
<dbReference type="Pfam" id="PF00551">
    <property type="entry name" value="Formyl_trans_N"/>
    <property type="match status" value="1"/>
</dbReference>
<feature type="domain" description="Formyl transferase N-terminal" evidence="7">
    <location>
        <begin position="4"/>
        <end position="184"/>
    </location>
</feature>
<dbReference type="InterPro" id="IPR002376">
    <property type="entry name" value="Formyl_transf_N"/>
</dbReference>
<feature type="binding site" evidence="6">
    <location>
        <position position="109"/>
    </location>
    <ligand>
        <name>(6R)-10-formyltetrahydrofolate</name>
        <dbReference type="ChEBI" id="CHEBI:195366"/>
    </ligand>
</feature>
<name>A0A366WQS0_9RHOB</name>
<comment type="caution">
    <text evidence="8">The sequence shown here is derived from an EMBL/GenBank/DDBJ whole genome shotgun (WGS) entry which is preliminary data.</text>
</comment>
<dbReference type="Gene3D" id="3.40.50.170">
    <property type="entry name" value="Formyl transferase, N-terminal domain"/>
    <property type="match status" value="1"/>
</dbReference>
<feature type="binding site" evidence="6">
    <location>
        <position position="67"/>
    </location>
    <ligand>
        <name>(6R)-10-formyltetrahydrofolate</name>
        <dbReference type="ChEBI" id="CHEBI:195366"/>
    </ligand>
</feature>
<dbReference type="CDD" id="cd08645">
    <property type="entry name" value="FMT_core_GART"/>
    <property type="match status" value="1"/>
</dbReference>
<evidence type="ECO:0000256" key="4">
    <source>
        <dbReference type="ARBA" id="ARBA00038440"/>
    </source>
</evidence>
<protein>
    <recommendedName>
        <fullName evidence="6">Phosphoribosylglycinamide formyltransferase</fullName>
        <ecNumber evidence="6">2.1.2.2</ecNumber>
    </recommendedName>
    <alternativeName>
        <fullName evidence="6">5'-phosphoribosylglycinamide transformylase</fullName>
    </alternativeName>
    <alternativeName>
        <fullName evidence="6">GAR transformylase</fullName>
        <shortName evidence="6">GART</shortName>
    </alternativeName>
</protein>
<dbReference type="STRING" id="1423144.Gal_02077"/>
<keyword evidence="3 6" id="KW-0658">Purine biosynthesis</keyword>
<dbReference type="PANTHER" id="PTHR43369:SF2">
    <property type="entry name" value="PHOSPHORIBOSYLGLYCINAMIDE FORMYLTRANSFERASE"/>
    <property type="match status" value="1"/>
</dbReference>
<dbReference type="Proteomes" id="UP000252706">
    <property type="component" value="Unassembled WGS sequence"/>
</dbReference>
<evidence type="ECO:0000259" key="7">
    <source>
        <dbReference type="Pfam" id="PF00551"/>
    </source>
</evidence>
<evidence type="ECO:0000313" key="9">
    <source>
        <dbReference type="Proteomes" id="UP000252706"/>
    </source>
</evidence>
<keyword evidence="2 6" id="KW-0808">Transferase</keyword>
<dbReference type="GO" id="GO:0005829">
    <property type="term" value="C:cytosol"/>
    <property type="evidence" value="ECO:0007669"/>
    <property type="project" value="TreeGrafter"/>
</dbReference>
<dbReference type="PROSITE" id="PS00373">
    <property type="entry name" value="GART"/>
    <property type="match status" value="1"/>
</dbReference>
<dbReference type="HAMAP" id="MF_01930">
    <property type="entry name" value="PurN"/>
    <property type="match status" value="1"/>
</dbReference>
<dbReference type="InterPro" id="IPR001555">
    <property type="entry name" value="GART_AS"/>
</dbReference>
<evidence type="ECO:0000313" key="8">
    <source>
        <dbReference type="EMBL" id="RBW51693.1"/>
    </source>
</evidence>
<dbReference type="RefSeq" id="WP_113824721.1">
    <property type="nucleotide sequence ID" value="NZ_QOCE01000043.1"/>
</dbReference>
<comment type="function">
    <text evidence="6">Catalyzes the transfer of a formyl group from 10-formyltetrahydrofolate to 5-phospho-ribosyl-glycinamide (GAR), producing 5-phospho-ribosyl-N-formylglycinamide (FGAR) and tetrahydrofolate.</text>
</comment>
<evidence type="ECO:0000256" key="2">
    <source>
        <dbReference type="ARBA" id="ARBA00022679"/>
    </source>
</evidence>
<dbReference type="OrthoDB" id="9806170at2"/>
<dbReference type="PANTHER" id="PTHR43369">
    <property type="entry name" value="PHOSPHORIBOSYLGLYCINAMIDE FORMYLTRANSFERASE"/>
    <property type="match status" value="1"/>
</dbReference>
<gene>
    <name evidence="6" type="primary">purN</name>
    <name evidence="8" type="ORF">DS909_17275</name>
</gene>
<evidence type="ECO:0000256" key="6">
    <source>
        <dbReference type="HAMAP-Rule" id="MF_01930"/>
    </source>
</evidence>
<feature type="site" description="Raises pKa of active site His" evidence="6">
    <location>
        <position position="147"/>
    </location>
</feature>
<dbReference type="NCBIfam" id="TIGR00639">
    <property type="entry name" value="PurN"/>
    <property type="match status" value="1"/>
</dbReference>
<dbReference type="EMBL" id="QOCE01000043">
    <property type="protein sequence ID" value="RBW51693.1"/>
    <property type="molecule type" value="Genomic_DNA"/>
</dbReference>
<dbReference type="UniPathway" id="UPA00074">
    <property type="reaction ID" value="UER00126"/>
</dbReference>
<organism evidence="8 9">
    <name type="scientific">Phaeobacter gallaeciensis</name>
    <dbReference type="NCBI Taxonomy" id="60890"/>
    <lineage>
        <taxon>Bacteria</taxon>
        <taxon>Pseudomonadati</taxon>
        <taxon>Pseudomonadota</taxon>
        <taxon>Alphaproteobacteria</taxon>
        <taxon>Rhodobacterales</taxon>
        <taxon>Roseobacteraceae</taxon>
        <taxon>Phaeobacter</taxon>
    </lineage>
</organism>
<evidence type="ECO:0000256" key="3">
    <source>
        <dbReference type="ARBA" id="ARBA00022755"/>
    </source>
</evidence>
<sequence length="198" mass="21112">MSHKKVAILLSGGGSNMVALLDSMTGDHPARASLVMSNDSEAGGLKKAAARGIATAAVDHRPFKGDRATFEAELIKPLIAAEPDIVCLAGFMRVLTADFVTQFQGRMLNIHPSLLPKYKGLHTHARALEAGDAHHGCTVHEVTAALDDGPILGQATVDVLPEDTPDLLAARVLKKEHMLYPAVLRRFAQGDRTPILLS</sequence>
<proteinExistence type="inferred from homology"/>